<dbReference type="Proteomes" id="UP001229952">
    <property type="component" value="Chromosome"/>
</dbReference>
<feature type="region of interest" description="Disordered" evidence="11">
    <location>
        <begin position="72"/>
        <end position="97"/>
    </location>
</feature>
<keyword evidence="6" id="KW-0805">Transcription regulation</keyword>
<keyword evidence="4" id="KW-0812">Transmembrane</keyword>
<evidence type="ECO:0000256" key="11">
    <source>
        <dbReference type="SAM" id="MobiDB-lite"/>
    </source>
</evidence>
<keyword evidence="5" id="KW-1133">Transmembrane helix</keyword>
<dbReference type="EMBL" id="CP120992">
    <property type="protein sequence ID" value="WLQ44093.1"/>
    <property type="molecule type" value="Genomic_DNA"/>
</dbReference>
<evidence type="ECO:0000256" key="3">
    <source>
        <dbReference type="ARBA" id="ARBA00022475"/>
    </source>
</evidence>
<sequence>MSDAGLHTLTGAYALHALPETERREFERHLGDCEACSVEVRELSETATRLGLAVSATPSRDLRERVLREVATVRQESPSTGRRARSGGGTGRDGTGRAGRLSKFALAACLAAAAGFGGIAVRQHQEAQDARSDARAAQQRSQRVAEVIAAPDARSESATLSDGVKGTVVVSRSQDRAVFLASGLAQAPGGKVYQLWFDDGGTMRSAGLMQATGPSSTTYATLLDGPVDGATGMGITVEPTGGSKQPTSTPLALMKLPSA</sequence>
<evidence type="ECO:0000259" key="12">
    <source>
        <dbReference type="Pfam" id="PF10099"/>
    </source>
</evidence>
<evidence type="ECO:0000256" key="6">
    <source>
        <dbReference type="ARBA" id="ARBA00023015"/>
    </source>
</evidence>
<keyword evidence="7" id="KW-0472">Membrane</keyword>
<dbReference type="Pfam" id="PF10099">
    <property type="entry name" value="RskA_C"/>
    <property type="match status" value="1"/>
</dbReference>
<dbReference type="Pfam" id="PF22618">
    <property type="entry name" value="RskA_N"/>
    <property type="match status" value="1"/>
</dbReference>
<gene>
    <name evidence="14" type="ORF">P8A22_31785</name>
</gene>
<comment type="subcellular location">
    <subcellularLocation>
        <location evidence="2">Cell membrane</location>
    </subcellularLocation>
    <subcellularLocation>
        <location evidence="1">Membrane</location>
        <topology evidence="1">Single-pass membrane protein</topology>
    </subcellularLocation>
</comment>
<keyword evidence="8" id="KW-0804">Transcription</keyword>
<organism evidence="14 15">
    <name type="scientific">Streptomyces laculatispora</name>
    <dbReference type="NCBI Taxonomy" id="887464"/>
    <lineage>
        <taxon>Bacteria</taxon>
        <taxon>Bacillati</taxon>
        <taxon>Actinomycetota</taxon>
        <taxon>Actinomycetes</taxon>
        <taxon>Kitasatosporales</taxon>
        <taxon>Streptomycetaceae</taxon>
        <taxon>Streptomyces</taxon>
    </lineage>
</organism>
<protein>
    <recommendedName>
        <fullName evidence="10">Regulator of SigK</fullName>
    </recommendedName>
    <alternativeName>
        <fullName evidence="9">Sigma-K anti-sigma factor RskA</fullName>
    </alternativeName>
</protein>
<evidence type="ECO:0000256" key="10">
    <source>
        <dbReference type="ARBA" id="ARBA00030803"/>
    </source>
</evidence>
<name>A0ABY9IB18_9ACTN</name>
<keyword evidence="3" id="KW-1003">Cell membrane</keyword>
<feature type="compositionally biased region" description="Gly residues" evidence="11">
    <location>
        <begin position="86"/>
        <end position="97"/>
    </location>
</feature>
<evidence type="ECO:0000256" key="5">
    <source>
        <dbReference type="ARBA" id="ARBA00022989"/>
    </source>
</evidence>
<evidence type="ECO:0000256" key="8">
    <source>
        <dbReference type="ARBA" id="ARBA00023163"/>
    </source>
</evidence>
<evidence type="ECO:0000313" key="14">
    <source>
        <dbReference type="EMBL" id="WLQ44093.1"/>
    </source>
</evidence>
<evidence type="ECO:0000256" key="7">
    <source>
        <dbReference type="ARBA" id="ARBA00023136"/>
    </source>
</evidence>
<evidence type="ECO:0000256" key="9">
    <source>
        <dbReference type="ARBA" id="ARBA00029829"/>
    </source>
</evidence>
<accession>A0ABY9IB18</accession>
<feature type="domain" description="Anti-sigma K factor RskA C-terminal" evidence="12">
    <location>
        <begin position="106"/>
        <end position="250"/>
    </location>
</feature>
<dbReference type="InterPro" id="IPR041916">
    <property type="entry name" value="Anti_sigma_zinc_sf"/>
</dbReference>
<dbReference type="Gene3D" id="1.10.10.1320">
    <property type="entry name" value="Anti-sigma factor, zinc-finger domain"/>
    <property type="match status" value="1"/>
</dbReference>
<proteinExistence type="predicted"/>
<dbReference type="RefSeq" id="WP_306091473.1">
    <property type="nucleotide sequence ID" value="NZ_CP120992.1"/>
</dbReference>
<dbReference type="InterPro" id="IPR053877">
    <property type="entry name" value="RskA_N"/>
</dbReference>
<dbReference type="InterPro" id="IPR051474">
    <property type="entry name" value="Anti-sigma-K/W_factor"/>
</dbReference>
<feature type="domain" description="Anti-sigma-K factor RskA N-terminal" evidence="13">
    <location>
        <begin position="6"/>
        <end position="46"/>
    </location>
</feature>
<evidence type="ECO:0000256" key="2">
    <source>
        <dbReference type="ARBA" id="ARBA00004236"/>
    </source>
</evidence>
<evidence type="ECO:0000259" key="13">
    <source>
        <dbReference type="Pfam" id="PF22618"/>
    </source>
</evidence>
<feature type="region of interest" description="Disordered" evidence="11">
    <location>
        <begin position="238"/>
        <end position="259"/>
    </location>
</feature>
<evidence type="ECO:0000256" key="4">
    <source>
        <dbReference type="ARBA" id="ARBA00022692"/>
    </source>
</evidence>
<reference evidence="14 15" key="1">
    <citation type="submission" date="2023-03" db="EMBL/GenBank/DDBJ databases">
        <title>Isolation and description of six Streptomyces strains from soil environments, able to metabolize different microbial glucans.</title>
        <authorList>
            <person name="Widen T."/>
            <person name="Larsbrink J."/>
        </authorList>
    </citation>
    <scope>NUCLEOTIDE SEQUENCE [LARGE SCALE GENOMIC DNA]</scope>
    <source>
        <strain evidence="14 15">Mut2</strain>
    </source>
</reference>
<dbReference type="PANTHER" id="PTHR37461:SF1">
    <property type="entry name" value="ANTI-SIGMA-K FACTOR RSKA"/>
    <property type="match status" value="1"/>
</dbReference>
<evidence type="ECO:0000313" key="15">
    <source>
        <dbReference type="Proteomes" id="UP001229952"/>
    </source>
</evidence>
<keyword evidence="15" id="KW-1185">Reference proteome</keyword>
<evidence type="ECO:0000256" key="1">
    <source>
        <dbReference type="ARBA" id="ARBA00004167"/>
    </source>
</evidence>
<dbReference type="InterPro" id="IPR018764">
    <property type="entry name" value="RskA_C"/>
</dbReference>
<dbReference type="PANTHER" id="PTHR37461">
    <property type="entry name" value="ANTI-SIGMA-K FACTOR RSKA"/>
    <property type="match status" value="1"/>
</dbReference>